<dbReference type="PANTHER" id="PTHR34116">
    <property type="entry name" value="PLASMINOGEN ACTIVATOR INHIBITOR"/>
    <property type="match status" value="1"/>
</dbReference>
<keyword evidence="3" id="KW-1185">Reference proteome</keyword>
<feature type="transmembrane region" description="Helical" evidence="1">
    <location>
        <begin position="178"/>
        <end position="206"/>
    </location>
</feature>
<feature type="transmembrane region" description="Helical" evidence="1">
    <location>
        <begin position="126"/>
        <end position="158"/>
    </location>
</feature>
<comment type="caution">
    <text evidence="2">The sequence shown here is derived from an EMBL/GenBank/DDBJ whole genome shotgun (WGS) entry which is preliminary data.</text>
</comment>
<protein>
    <submittedName>
        <fullName evidence="2">Uncharacterized protein</fullName>
    </submittedName>
</protein>
<evidence type="ECO:0000313" key="3">
    <source>
        <dbReference type="Proteomes" id="UP000734854"/>
    </source>
</evidence>
<evidence type="ECO:0000313" key="2">
    <source>
        <dbReference type="EMBL" id="KAG6496665.1"/>
    </source>
</evidence>
<dbReference type="EMBL" id="JACMSC010000012">
    <property type="protein sequence ID" value="KAG6496665.1"/>
    <property type="molecule type" value="Genomic_DNA"/>
</dbReference>
<dbReference type="PANTHER" id="PTHR34116:SF9">
    <property type="entry name" value="OS08G0346600 PROTEIN"/>
    <property type="match status" value="1"/>
</dbReference>
<keyword evidence="1" id="KW-1133">Transmembrane helix</keyword>
<feature type="transmembrane region" description="Helical" evidence="1">
    <location>
        <begin position="218"/>
        <end position="242"/>
    </location>
</feature>
<gene>
    <name evidence="2" type="ORF">ZIOFF_044535</name>
</gene>
<keyword evidence="1" id="KW-0812">Transmembrane</keyword>
<name>A0A8J5FXC6_ZINOF</name>
<reference evidence="2 3" key="1">
    <citation type="submission" date="2020-08" db="EMBL/GenBank/DDBJ databases">
        <title>Plant Genome Project.</title>
        <authorList>
            <person name="Zhang R.-G."/>
        </authorList>
    </citation>
    <scope>NUCLEOTIDE SEQUENCE [LARGE SCALE GENOMIC DNA]</scope>
    <source>
        <tissue evidence="2">Rhizome</tissue>
    </source>
</reference>
<evidence type="ECO:0000256" key="1">
    <source>
        <dbReference type="SAM" id="Phobius"/>
    </source>
</evidence>
<feature type="transmembrane region" description="Helical" evidence="1">
    <location>
        <begin position="20"/>
        <end position="39"/>
    </location>
</feature>
<keyword evidence="1" id="KW-0472">Membrane</keyword>
<proteinExistence type="predicted"/>
<accession>A0A8J5FXC6</accession>
<dbReference type="Proteomes" id="UP000734854">
    <property type="component" value="Unassembled WGS sequence"/>
</dbReference>
<feature type="transmembrane region" description="Helical" evidence="1">
    <location>
        <begin position="248"/>
        <end position="274"/>
    </location>
</feature>
<organism evidence="2 3">
    <name type="scientific">Zingiber officinale</name>
    <name type="common">Ginger</name>
    <name type="synonym">Amomum zingiber</name>
    <dbReference type="NCBI Taxonomy" id="94328"/>
    <lineage>
        <taxon>Eukaryota</taxon>
        <taxon>Viridiplantae</taxon>
        <taxon>Streptophyta</taxon>
        <taxon>Embryophyta</taxon>
        <taxon>Tracheophyta</taxon>
        <taxon>Spermatophyta</taxon>
        <taxon>Magnoliopsida</taxon>
        <taxon>Liliopsida</taxon>
        <taxon>Zingiberales</taxon>
        <taxon>Zingiberaceae</taxon>
        <taxon>Zingiber</taxon>
    </lineage>
</organism>
<sequence length="410" mass="45626">MPLDFFDPSDSLQDLISVSFASFLLLLSAASFAAILFRFRRRRLHDLLSPLWPVRLLLPLFASLWSFSQLLRSHVLRRRFPLLHRHPAPLCHAYLVSSQHLAEPAFLIILLFLLRASTRPKRASSAVSVFATALSAALLAVLPFLFLHSLYFFFVTYVPSLGTFPKSYASSTSSDRCAYPLFGTVLLAAFAAVFVPIFVSASWKAVSIVINRRLRRRLYVLCAAVVGALSVQVTALALSILWNPDDEAFQWLSVIDTSAVVTLISIGEVILVFWPVVDALSVGDVAESVRREEGSRTTSCLVLPASNTAISQFACLALHPERLTLLDLCFHNRLSESRAQQILTSYLVCPDLNESWVAFLGLHFQNRLPGLYFPTCVLQNAFFRSISRNHADLRLPHPICGAFDISACIS</sequence>
<dbReference type="AlphaFoldDB" id="A0A8J5FXC6"/>